<dbReference type="AlphaFoldDB" id="A0A7H4NYX3"/>
<reference evidence="1 2" key="1">
    <citation type="submission" date="2018-06" db="EMBL/GenBank/DDBJ databases">
        <authorList>
            <consortium name="Pathogen Informatics"/>
            <person name="Doyle S."/>
        </authorList>
    </citation>
    <scope>NUCLEOTIDE SEQUENCE [LARGE SCALE GENOMIC DNA]</scope>
    <source>
        <strain evidence="1 2">NCTC9149</strain>
    </source>
</reference>
<proteinExistence type="predicted"/>
<gene>
    <name evidence="1" type="ORF">NCTC9149_01773</name>
</gene>
<dbReference type="EMBL" id="UGMX01000002">
    <property type="protein sequence ID" value="STW05388.1"/>
    <property type="molecule type" value="Genomic_DNA"/>
</dbReference>
<organism evidence="1 2">
    <name type="scientific">Klebsiella grimontii</name>
    <dbReference type="NCBI Taxonomy" id="2058152"/>
    <lineage>
        <taxon>Bacteria</taxon>
        <taxon>Pseudomonadati</taxon>
        <taxon>Pseudomonadota</taxon>
        <taxon>Gammaproteobacteria</taxon>
        <taxon>Enterobacterales</taxon>
        <taxon>Enterobacteriaceae</taxon>
        <taxon>Klebsiella/Raoultella group</taxon>
        <taxon>Klebsiella</taxon>
    </lineage>
</organism>
<evidence type="ECO:0000313" key="2">
    <source>
        <dbReference type="Proteomes" id="UP000254571"/>
    </source>
</evidence>
<evidence type="ECO:0000313" key="1">
    <source>
        <dbReference type="EMBL" id="STW05388.1"/>
    </source>
</evidence>
<accession>A0A7H4NYX3</accession>
<comment type="caution">
    <text evidence="1">The sequence shown here is derived from an EMBL/GenBank/DDBJ whole genome shotgun (WGS) entry which is preliminary data.</text>
</comment>
<dbReference type="Proteomes" id="UP000254571">
    <property type="component" value="Unassembled WGS sequence"/>
</dbReference>
<sequence length="78" mass="8436">MVVLTTGDIKDFLVIHQFAQRDVIQKTGQSLAQIAPQRVSKTLIAALAAAFALTTGGVNGFVYCADNFANRDATRFFT</sequence>
<protein>
    <submittedName>
        <fullName evidence="1">Uncharacterized protein</fullName>
    </submittedName>
</protein>
<name>A0A7H4NYX3_9ENTR</name>